<organism evidence="9 10">
    <name type="scientific">Mesorhizobium montanum</name>
    <dbReference type="NCBI Taxonomy" id="3072323"/>
    <lineage>
        <taxon>Bacteria</taxon>
        <taxon>Pseudomonadati</taxon>
        <taxon>Pseudomonadota</taxon>
        <taxon>Alphaproteobacteria</taxon>
        <taxon>Hyphomicrobiales</taxon>
        <taxon>Phyllobacteriaceae</taxon>
        <taxon>Mesorhizobium</taxon>
    </lineage>
</organism>
<comment type="subcellular location">
    <subcellularLocation>
        <location evidence="1">Cell membrane</location>
        <topology evidence="1">Multi-pass membrane protein</topology>
    </subcellularLocation>
</comment>
<gene>
    <name evidence="9" type="ORF">RFM68_09325</name>
</gene>
<keyword evidence="5 8" id="KW-1133">Transmembrane helix</keyword>
<proteinExistence type="inferred from homology"/>
<sequence>MTPTELAEKLHARDVVLLAGRLLLSLIFVHEGLELATHFEGAQKAMAALGVGTPLLVATIALQLGAGLSVALGILARLGAIGLGLFCLMTASLFHTNFASQNELLHFEKDLAIAGGMFILALSGAGRLAVDRVLIEMMKGRAGSKSETEAAPSESHLSAAGTSLPV</sequence>
<evidence type="ECO:0000256" key="5">
    <source>
        <dbReference type="ARBA" id="ARBA00022989"/>
    </source>
</evidence>
<feature type="transmembrane region" description="Helical" evidence="8">
    <location>
        <begin position="78"/>
        <end position="99"/>
    </location>
</feature>
<accession>A0ABU4ZH59</accession>
<reference evidence="9 10" key="1">
    <citation type="submission" date="2023-08" db="EMBL/GenBank/DDBJ databases">
        <title>Implementing the SeqCode for naming new Mesorhizobium species isolated from Vachellia karroo root nodules.</title>
        <authorList>
            <person name="Van Lill M."/>
        </authorList>
    </citation>
    <scope>NUCLEOTIDE SEQUENCE [LARGE SCALE GENOMIC DNA]</scope>
    <source>
        <strain evidence="9 10">MSK 1335</strain>
    </source>
</reference>
<comment type="caution">
    <text evidence="9">The sequence shown here is derived from an EMBL/GenBank/DDBJ whole genome shotgun (WGS) entry which is preliminary data.</text>
</comment>
<feature type="region of interest" description="Disordered" evidence="7">
    <location>
        <begin position="145"/>
        <end position="166"/>
    </location>
</feature>
<keyword evidence="4 8" id="KW-0812">Transmembrane</keyword>
<dbReference type="PANTHER" id="PTHR33452">
    <property type="entry name" value="OXIDOREDUCTASE CATD-RELATED"/>
    <property type="match status" value="1"/>
</dbReference>
<dbReference type="EMBL" id="JAVIJF010000005">
    <property type="protein sequence ID" value="MDX8524708.1"/>
    <property type="molecule type" value="Genomic_DNA"/>
</dbReference>
<evidence type="ECO:0000256" key="2">
    <source>
        <dbReference type="ARBA" id="ARBA00006679"/>
    </source>
</evidence>
<dbReference type="Proteomes" id="UP001276840">
    <property type="component" value="Unassembled WGS sequence"/>
</dbReference>
<evidence type="ECO:0000256" key="4">
    <source>
        <dbReference type="ARBA" id="ARBA00022692"/>
    </source>
</evidence>
<feature type="transmembrane region" description="Helical" evidence="8">
    <location>
        <begin position="45"/>
        <end position="66"/>
    </location>
</feature>
<evidence type="ECO:0000256" key="8">
    <source>
        <dbReference type="SAM" id="Phobius"/>
    </source>
</evidence>
<dbReference type="InterPro" id="IPR032808">
    <property type="entry name" value="DoxX"/>
</dbReference>
<feature type="transmembrane region" description="Helical" evidence="8">
    <location>
        <begin position="111"/>
        <end position="130"/>
    </location>
</feature>
<keyword evidence="10" id="KW-1185">Reference proteome</keyword>
<dbReference type="PANTHER" id="PTHR33452:SF1">
    <property type="entry name" value="INNER MEMBRANE PROTEIN YPHA-RELATED"/>
    <property type="match status" value="1"/>
</dbReference>
<keyword evidence="6 8" id="KW-0472">Membrane</keyword>
<comment type="similarity">
    <text evidence="2">Belongs to the DoxX family.</text>
</comment>
<keyword evidence="3" id="KW-1003">Cell membrane</keyword>
<evidence type="ECO:0000313" key="9">
    <source>
        <dbReference type="EMBL" id="MDX8524708.1"/>
    </source>
</evidence>
<dbReference type="Pfam" id="PF07681">
    <property type="entry name" value="DoxX"/>
    <property type="match status" value="1"/>
</dbReference>
<protein>
    <submittedName>
        <fullName evidence="9">DoxX family protein</fullName>
    </submittedName>
</protein>
<name>A0ABU4ZH59_9HYPH</name>
<evidence type="ECO:0000256" key="7">
    <source>
        <dbReference type="SAM" id="MobiDB-lite"/>
    </source>
</evidence>
<evidence type="ECO:0000256" key="6">
    <source>
        <dbReference type="ARBA" id="ARBA00023136"/>
    </source>
</evidence>
<evidence type="ECO:0000256" key="1">
    <source>
        <dbReference type="ARBA" id="ARBA00004651"/>
    </source>
</evidence>
<evidence type="ECO:0000256" key="3">
    <source>
        <dbReference type="ARBA" id="ARBA00022475"/>
    </source>
</evidence>
<dbReference type="RefSeq" id="WP_320232444.1">
    <property type="nucleotide sequence ID" value="NZ_JAVIJF010000005.1"/>
</dbReference>
<evidence type="ECO:0000313" key="10">
    <source>
        <dbReference type="Proteomes" id="UP001276840"/>
    </source>
</evidence>
<dbReference type="InterPro" id="IPR051907">
    <property type="entry name" value="DoxX-like_oxidoreductase"/>
</dbReference>